<comment type="caution">
    <text evidence="11">The sequence shown here is derived from an EMBL/GenBank/DDBJ whole genome shotgun (WGS) entry which is preliminary data.</text>
</comment>
<dbReference type="CDD" id="cd07940">
    <property type="entry name" value="DRE_TIM_IPMS"/>
    <property type="match status" value="1"/>
</dbReference>
<protein>
    <recommendedName>
        <fullName evidence="3">2-isopropylmalate synthase</fullName>
        <ecNumber evidence="3">2.3.3.13</ecNumber>
    </recommendedName>
</protein>
<dbReference type="PANTHER" id="PTHR10277:SF9">
    <property type="entry name" value="2-ISOPROPYLMALATE SYNTHASE 1, CHLOROPLASTIC-RELATED"/>
    <property type="match status" value="1"/>
</dbReference>
<comment type="similarity">
    <text evidence="2">Belongs to the alpha-IPM synthase/homocitrate synthase family. LeuA type 1 subfamily.</text>
</comment>
<dbReference type="SUPFAM" id="SSF51569">
    <property type="entry name" value="Aldolase"/>
    <property type="match status" value="1"/>
</dbReference>
<dbReference type="Pfam" id="PF22617">
    <property type="entry name" value="HCS_D2"/>
    <property type="match status" value="1"/>
</dbReference>
<evidence type="ECO:0000256" key="6">
    <source>
        <dbReference type="ARBA" id="ARBA00022679"/>
    </source>
</evidence>
<keyword evidence="4" id="KW-0432">Leucine biosynthesis</keyword>
<evidence type="ECO:0000313" key="12">
    <source>
        <dbReference type="Proteomes" id="UP000290253"/>
    </source>
</evidence>
<dbReference type="InterPro" id="IPR002034">
    <property type="entry name" value="AIPM/Hcit_synth_CS"/>
</dbReference>
<name>A0A4V1NV62_9BACT</name>
<dbReference type="NCBIfam" id="NF002086">
    <property type="entry name" value="PRK00915.1-3"/>
    <property type="match status" value="1"/>
</dbReference>
<dbReference type="InterPro" id="IPR013785">
    <property type="entry name" value="Aldolase_TIM"/>
</dbReference>
<dbReference type="Gene3D" id="1.10.238.260">
    <property type="match status" value="1"/>
</dbReference>
<keyword evidence="12" id="KW-1185">Reference proteome</keyword>
<dbReference type="FunFam" id="1.10.238.260:FF:000001">
    <property type="entry name" value="2-isopropylmalate synthase"/>
    <property type="match status" value="1"/>
</dbReference>
<reference evidence="11 12" key="1">
    <citation type="journal article" date="2016" name="Int. J. Syst. Evol. Microbiol.">
        <title>Acidipila dinghuensis sp. nov., an acidobacterium isolated from forest soil.</title>
        <authorList>
            <person name="Jiang Y.W."/>
            <person name="Wang J."/>
            <person name="Chen M.H."/>
            <person name="Lv Y.Y."/>
            <person name="Qiu L.H."/>
        </authorList>
    </citation>
    <scope>NUCLEOTIDE SEQUENCE [LARGE SCALE GENOMIC DNA]</scope>
    <source>
        <strain evidence="11 12">DHOF10</strain>
    </source>
</reference>
<dbReference type="GO" id="GO:0003852">
    <property type="term" value="F:2-isopropylmalate synthase activity"/>
    <property type="evidence" value="ECO:0007669"/>
    <property type="project" value="UniProtKB-EC"/>
</dbReference>
<organism evidence="11 12">
    <name type="scientific">Silvibacterium dinghuense</name>
    <dbReference type="NCBI Taxonomy" id="1560006"/>
    <lineage>
        <taxon>Bacteria</taxon>
        <taxon>Pseudomonadati</taxon>
        <taxon>Acidobacteriota</taxon>
        <taxon>Terriglobia</taxon>
        <taxon>Terriglobales</taxon>
        <taxon>Acidobacteriaceae</taxon>
        <taxon>Silvibacterium</taxon>
    </lineage>
</organism>
<comment type="pathway">
    <text evidence="1">Amino-acid biosynthesis; L-leucine biosynthesis; L-leucine from 3-methyl-2-oxobutanoate: step 1/4.</text>
</comment>
<keyword evidence="5" id="KW-0028">Amino-acid biosynthesis</keyword>
<accession>A0A4V1NV62</accession>
<dbReference type="PROSITE" id="PS50991">
    <property type="entry name" value="PYR_CT"/>
    <property type="match status" value="1"/>
</dbReference>
<gene>
    <name evidence="11" type="ORF">ESZ00_15285</name>
</gene>
<dbReference type="Pfam" id="PF00682">
    <property type="entry name" value="HMGL-like"/>
    <property type="match status" value="1"/>
</dbReference>
<dbReference type="InterPro" id="IPR000891">
    <property type="entry name" value="PYR_CT"/>
</dbReference>
<evidence type="ECO:0000256" key="5">
    <source>
        <dbReference type="ARBA" id="ARBA00022605"/>
    </source>
</evidence>
<evidence type="ECO:0000256" key="1">
    <source>
        <dbReference type="ARBA" id="ARBA00004689"/>
    </source>
</evidence>
<evidence type="ECO:0000259" key="10">
    <source>
        <dbReference type="PROSITE" id="PS50991"/>
    </source>
</evidence>
<keyword evidence="8" id="KW-0100">Branched-chain amino acid biosynthesis</keyword>
<dbReference type="Gene3D" id="3.20.20.70">
    <property type="entry name" value="Aldolase class I"/>
    <property type="match status" value="1"/>
</dbReference>
<dbReference type="PROSITE" id="PS00815">
    <property type="entry name" value="AIPM_HOMOCIT_SYNTH_1"/>
    <property type="match status" value="1"/>
</dbReference>
<dbReference type="Proteomes" id="UP000290253">
    <property type="component" value="Unassembled WGS sequence"/>
</dbReference>
<evidence type="ECO:0000256" key="9">
    <source>
        <dbReference type="RuleBase" id="RU003523"/>
    </source>
</evidence>
<dbReference type="InterPro" id="IPR054691">
    <property type="entry name" value="LeuA/HCS_post-cat"/>
</dbReference>
<keyword evidence="6 9" id="KW-0808">Transferase</keyword>
<dbReference type="FunFam" id="3.20.20.70:FF:000010">
    <property type="entry name" value="2-isopropylmalate synthase"/>
    <property type="match status" value="1"/>
</dbReference>
<evidence type="ECO:0000313" key="11">
    <source>
        <dbReference type="EMBL" id="RXS94652.1"/>
    </source>
</evidence>
<evidence type="ECO:0000256" key="4">
    <source>
        <dbReference type="ARBA" id="ARBA00022430"/>
    </source>
</evidence>
<dbReference type="EC" id="2.3.3.13" evidence="3"/>
<dbReference type="EMBL" id="SDMK01000003">
    <property type="protein sequence ID" value="RXS94652.1"/>
    <property type="molecule type" value="Genomic_DNA"/>
</dbReference>
<sequence>MSKLPDTVHFFDTTLRDGEQSPGCSMTQPEKLAMARSLADLGVDILEAGFAIASDGDFEAIDRIAREIRGPVICSLARAKAEDIERAARSLEHAQRRRIHIFLASSDLHLEYKLKISREQALELAAKSVAQAVNFADEVEFSPEDATRSDRDFLCKIVGVAIEAGATIINMPDTVGYATPDEYRAMFREVRERVPGADKVTFSSHTHDDLGLAVANALAAIEGGARQVECTINGIGERAGNSALEEIAAALHVRSDRFGLKNNIKLDHLYSVSQLLSNTISFGPSPNKAVVGSNAFAHESGIHQHGVLSNPLTYEIMTPASVGAPTNRLVLGKHSGRHALRARLVELGYKLSAEDLEVAYRAFTEVADRKKNIYDQDLINLVAHHERHQDLIAEEPAGKAS</sequence>
<evidence type="ECO:0000256" key="7">
    <source>
        <dbReference type="ARBA" id="ARBA00023211"/>
    </source>
</evidence>
<evidence type="ECO:0000256" key="8">
    <source>
        <dbReference type="ARBA" id="ARBA00023304"/>
    </source>
</evidence>
<evidence type="ECO:0000256" key="3">
    <source>
        <dbReference type="ARBA" id="ARBA00012973"/>
    </source>
</evidence>
<keyword evidence="7" id="KW-0464">Manganese</keyword>
<dbReference type="GO" id="GO:0009098">
    <property type="term" value="P:L-leucine biosynthetic process"/>
    <property type="evidence" value="ECO:0007669"/>
    <property type="project" value="UniProtKB-KW"/>
</dbReference>
<dbReference type="InterPro" id="IPR050073">
    <property type="entry name" value="2-IPM_HCS-like"/>
</dbReference>
<feature type="domain" description="Pyruvate carboxyltransferase" evidence="10">
    <location>
        <begin position="8"/>
        <end position="270"/>
    </location>
</feature>
<dbReference type="OrthoDB" id="9804858at2"/>
<dbReference type="PANTHER" id="PTHR10277">
    <property type="entry name" value="HOMOCITRATE SYNTHASE-RELATED"/>
    <property type="match status" value="1"/>
</dbReference>
<keyword evidence="11" id="KW-0012">Acyltransferase</keyword>
<dbReference type="PROSITE" id="PS00816">
    <property type="entry name" value="AIPM_HOMOCIT_SYNTH_2"/>
    <property type="match status" value="1"/>
</dbReference>
<proteinExistence type="inferred from homology"/>
<evidence type="ECO:0000256" key="2">
    <source>
        <dbReference type="ARBA" id="ARBA00009396"/>
    </source>
</evidence>
<dbReference type="AlphaFoldDB" id="A0A4V1NV62"/>